<keyword evidence="12" id="KW-1185">Reference proteome</keyword>
<dbReference type="PROSITE" id="PS50044">
    <property type="entry name" value="SIGMA54_3"/>
    <property type="match status" value="1"/>
</dbReference>
<evidence type="ECO:0000313" key="12">
    <source>
        <dbReference type="Proteomes" id="UP001219605"/>
    </source>
</evidence>
<keyword evidence="4" id="KW-0548">Nucleotidyltransferase</keyword>
<dbReference type="Pfam" id="PF04552">
    <property type="entry name" value="Sigma54_DBD"/>
    <property type="match status" value="1"/>
</dbReference>
<evidence type="ECO:0000256" key="3">
    <source>
        <dbReference type="ARBA" id="ARBA00022679"/>
    </source>
</evidence>
<evidence type="ECO:0000256" key="8">
    <source>
        <dbReference type="ARBA" id="ARBA00023163"/>
    </source>
</evidence>
<dbReference type="InterPro" id="IPR007046">
    <property type="entry name" value="RNA_pol_sigma_54_core-bd"/>
</dbReference>
<keyword evidence="7" id="KW-0238">DNA-binding</keyword>
<evidence type="ECO:0000256" key="4">
    <source>
        <dbReference type="ARBA" id="ARBA00022695"/>
    </source>
</evidence>
<dbReference type="PANTHER" id="PTHR32248:SF4">
    <property type="entry name" value="RNA POLYMERASE SIGMA-54 FACTOR"/>
    <property type="match status" value="1"/>
</dbReference>
<dbReference type="Proteomes" id="UP001219605">
    <property type="component" value="Chromosome"/>
</dbReference>
<dbReference type="PANTHER" id="PTHR32248">
    <property type="entry name" value="RNA POLYMERASE SIGMA-54 FACTOR"/>
    <property type="match status" value="1"/>
</dbReference>
<evidence type="ECO:0000313" key="11">
    <source>
        <dbReference type="EMBL" id="WDZ82902.1"/>
    </source>
</evidence>
<reference evidence="11 12" key="1">
    <citation type="submission" date="2023-02" db="EMBL/GenBank/DDBJ databases">
        <authorList>
            <person name="Mo P."/>
        </authorList>
    </citation>
    <scope>NUCLEOTIDE SEQUENCE [LARGE SCALE GENOMIC DNA]</scope>
    <source>
        <strain evidence="11 12">HUAS 3</strain>
    </source>
</reference>
<evidence type="ECO:0000259" key="9">
    <source>
        <dbReference type="Pfam" id="PF04552"/>
    </source>
</evidence>
<keyword evidence="6" id="KW-0731">Sigma factor</keyword>
<keyword evidence="2" id="KW-0240">DNA-directed RNA polymerase</keyword>
<dbReference type="Pfam" id="PF04963">
    <property type="entry name" value="Sigma54_CBD"/>
    <property type="match status" value="1"/>
</dbReference>
<evidence type="ECO:0000256" key="1">
    <source>
        <dbReference type="ARBA" id="ARBA00008798"/>
    </source>
</evidence>
<evidence type="ECO:0008006" key="13">
    <source>
        <dbReference type="Google" id="ProtNLM"/>
    </source>
</evidence>
<dbReference type="EMBL" id="CP118615">
    <property type="protein sequence ID" value="WDZ82902.1"/>
    <property type="molecule type" value="Genomic_DNA"/>
</dbReference>
<evidence type="ECO:0000256" key="7">
    <source>
        <dbReference type="ARBA" id="ARBA00023125"/>
    </source>
</evidence>
<comment type="similarity">
    <text evidence="1">Belongs to the sigma-54 factor family.</text>
</comment>
<keyword evidence="5" id="KW-0805">Transcription regulation</keyword>
<accession>A0ABY7ZKT9</accession>
<keyword evidence="8" id="KW-0804">Transcription</keyword>
<evidence type="ECO:0000256" key="2">
    <source>
        <dbReference type="ARBA" id="ARBA00022478"/>
    </source>
</evidence>
<gene>
    <name evidence="11" type="ORF">PVK37_20780</name>
</gene>
<name>A0ABY7ZKT9_9ACTN</name>
<evidence type="ECO:0000256" key="5">
    <source>
        <dbReference type="ARBA" id="ARBA00023015"/>
    </source>
</evidence>
<dbReference type="InterPro" id="IPR007634">
    <property type="entry name" value="RNA_pol_sigma_54_DNA-bd"/>
</dbReference>
<organism evidence="11 12">
    <name type="scientific">Micromonospora cathayae</name>
    <dbReference type="NCBI Taxonomy" id="3028804"/>
    <lineage>
        <taxon>Bacteria</taxon>
        <taxon>Bacillati</taxon>
        <taxon>Actinomycetota</taxon>
        <taxon>Actinomycetes</taxon>
        <taxon>Micromonosporales</taxon>
        <taxon>Micromonosporaceae</taxon>
        <taxon>Micromonospora</taxon>
    </lineage>
</organism>
<dbReference type="InterPro" id="IPR000394">
    <property type="entry name" value="RNA_pol_sigma_54"/>
</dbReference>
<feature type="domain" description="RNA polymerase sigma factor 54 DNA-binding" evidence="9">
    <location>
        <begin position="289"/>
        <end position="422"/>
    </location>
</feature>
<dbReference type="Gene3D" id="1.10.10.60">
    <property type="entry name" value="Homeodomain-like"/>
    <property type="match status" value="1"/>
</dbReference>
<evidence type="ECO:0000259" key="10">
    <source>
        <dbReference type="Pfam" id="PF04963"/>
    </source>
</evidence>
<proteinExistence type="inferred from homology"/>
<keyword evidence="3" id="KW-0808">Transferase</keyword>
<feature type="domain" description="RNA polymerase sigma factor 54 core-binding" evidence="10">
    <location>
        <begin position="95"/>
        <end position="269"/>
    </location>
</feature>
<protein>
    <recommendedName>
        <fullName evidence="13">RNA polymerase, sigma 54 subunit, RpoN/SigL</fullName>
    </recommendedName>
</protein>
<dbReference type="PIRSF" id="PIRSF000774">
    <property type="entry name" value="RpoN"/>
    <property type="match status" value="1"/>
</dbReference>
<dbReference type="RefSeq" id="WP_275029250.1">
    <property type="nucleotide sequence ID" value="NZ_CP118615.1"/>
</dbReference>
<evidence type="ECO:0000256" key="6">
    <source>
        <dbReference type="ARBA" id="ARBA00023082"/>
    </source>
</evidence>
<sequence length="424" mass="46248">MSQPPGLDLRPLLRTEISLNTVVSVRILSLSATDLALELHTAADSNPALVVREAPHCHRCGRRTFAGACRGCGDPAREPGYPAEPQSVVSSWDLLRQDLLVALPSSLAGAALEVLTLLDERGFIDPVELERFPHQVRDPVMAALRDVGPPGIGAADVRESLLLQVEAAPLSAPERQLARRLLSEFAEVLETGGPGAVARAIGRPETEITALLGRLSRLLRPYPRLDGGDTGRPDLARQPPDVLFERDGERIRAVVPESERWEVGVDGNYRAALARAADRSGEDVQVSAARQQMREASLLVNAVHRRWALLVRVAGTLAERQRGPLLAGSLTFRPLTQRAVAGQLGVHESTVSRAVRNRTARLVDGRTVPLRVLFGVDDRARLAVAELLHRHPRFSDRQVAEMLTADGLPIARRTVAKYRRALSR</sequence>
<dbReference type="PRINTS" id="PR00045">
    <property type="entry name" value="SIGMA54FCT"/>
</dbReference>
<dbReference type="PROSITE" id="PS00718">
    <property type="entry name" value="SIGMA54_2"/>
    <property type="match status" value="1"/>
</dbReference>